<dbReference type="Pfam" id="PF01171">
    <property type="entry name" value="ATP_bind_3"/>
    <property type="match status" value="1"/>
</dbReference>
<organism evidence="2">
    <name type="scientific">termite gut metagenome</name>
    <dbReference type="NCBI Taxonomy" id="433724"/>
    <lineage>
        <taxon>unclassified sequences</taxon>
        <taxon>metagenomes</taxon>
        <taxon>organismal metagenomes</taxon>
    </lineage>
</organism>
<comment type="caution">
    <text evidence="2">The sequence shown here is derived from an EMBL/GenBank/DDBJ whole genome shotgun (WGS) entry which is preliminary data.</text>
</comment>
<sequence>MNQAHQKLDSLKATLNGLGSIAVAFSGGVDSTFLLKVAHQTLGDKVIALTAASDMYPVRELEEAKTFVTQNSIRHLIYKVDELGITGFAGNPVNRCYLCKTNLFGVFRKVATEQGFTHLAEGSNVDDQGDYRP</sequence>
<protein>
    <submittedName>
        <fullName evidence="2">NH(3)-dependent NAD(+) synthetase</fullName>
        <ecNumber evidence="2">6.3.5.1</ecNumber>
    </submittedName>
</protein>
<dbReference type="EC" id="6.3.5.1" evidence="2"/>
<dbReference type="PANTHER" id="PTHR43169">
    <property type="entry name" value="EXSB FAMILY PROTEIN"/>
    <property type="match status" value="1"/>
</dbReference>
<keyword evidence="2" id="KW-0436">Ligase</keyword>
<dbReference type="InterPro" id="IPR011063">
    <property type="entry name" value="TilS/TtcA_N"/>
</dbReference>
<dbReference type="AlphaFoldDB" id="A0A5J4QP97"/>
<dbReference type="Gene3D" id="3.40.50.620">
    <property type="entry name" value="HUPs"/>
    <property type="match status" value="1"/>
</dbReference>
<proteinExistence type="predicted"/>
<reference evidence="2" key="1">
    <citation type="submission" date="2019-03" db="EMBL/GenBank/DDBJ databases">
        <title>Single cell metagenomics reveals metabolic interactions within the superorganism composed of flagellate Streblomastix strix and complex community of Bacteroidetes bacteria on its surface.</title>
        <authorList>
            <person name="Treitli S.C."/>
            <person name="Kolisko M."/>
            <person name="Husnik F."/>
            <person name="Keeling P."/>
            <person name="Hampl V."/>
        </authorList>
    </citation>
    <scope>NUCLEOTIDE SEQUENCE</scope>
    <source>
        <strain evidence="2">STM</strain>
    </source>
</reference>
<gene>
    <name evidence="2" type="ORF">EZS27_027638</name>
</gene>
<evidence type="ECO:0000313" key="2">
    <source>
        <dbReference type="EMBL" id="KAA6322861.1"/>
    </source>
</evidence>
<dbReference type="EMBL" id="SNRY01002941">
    <property type="protein sequence ID" value="KAA6322861.1"/>
    <property type="molecule type" value="Genomic_DNA"/>
</dbReference>
<accession>A0A5J4QP97</accession>
<dbReference type="SUPFAM" id="SSF52402">
    <property type="entry name" value="Adenine nucleotide alpha hydrolases-like"/>
    <property type="match status" value="1"/>
</dbReference>
<dbReference type="GO" id="GO:0003952">
    <property type="term" value="F:NAD+ synthase (glutamine-hydrolyzing) activity"/>
    <property type="evidence" value="ECO:0007669"/>
    <property type="project" value="UniProtKB-EC"/>
</dbReference>
<evidence type="ECO:0000259" key="1">
    <source>
        <dbReference type="Pfam" id="PF01171"/>
    </source>
</evidence>
<dbReference type="PANTHER" id="PTHR43169:SF2">
    <property type="entry name" value="NAD_GMP SYNTHASE DOMAIN-CONTAINING PROTEIN"/>
    <property type="match status" value="1"/>
</dbReference>
<dbReference type="InterPro" id="IPR052188">
    <property type="entry name" value="Ni-pincer_cofactor_biosynth"/>
</dbReference>
<feature type="non-terminal residue" evidence="2">
    <location>
        <position position="133"/>
    </location>
</feature>
<name>A0A5J4QP97_9ZZZZ</name>
<feature type="domain" description="tRNA(Ile)-lysidine/2-thiocytidine synthase N-terminal" evidence="1">
    <location>
        <begin position="21"/>
        <end position="128"/>
    </location>
</feature>
<dbReference type="InterPro" id="IPR014729">
    <property type="entry name" value="Rossmann-like_a/b/a_fold"/>
</dbReference>